<name>A0A4U5PDQ5_STECR</name>
<protein>
    <submittedName>
        <fullName evidence="1">Uncharacterized protein</fullName>
    </submittedName>
</protein>
<dbReference type="EMBL" id="AZBU02000002">
    <property type="protein sequence ID" value="TKR94174.1"/>
    <property type="molecule type" value="Genomic_DNA"/>
</dbReference>
<dbReference type="Proteomes" id="UP000298663">
    <property type="component" value="Unassembled WGS sequence"/>
</dbReference>
<organism evidence="1 2">
    <name type="scientific">Steinernema carpocapsae</name>
    <name type="common">Entomopathogenic nematode</name>
    <dbReference type="NCBI Taxonomy" id="34508"/>
    <lineage>
        <taxon>Eukaryota</taxon>
        <taxon>Metazoa</taxon>
        <taxon>Ecdysozoa</taxon>
        <taxon>Nematoda</taxon>
        <taxon>Chromadorea</taxon>
        <taxon>Rhabditida</taxon>
        <taxon>Tylenchina</taxon>
        <taxon>Panagrolaimomorpha</taxon>
        <taxon>Strongyloidoidea</taxon>
        <taxon>Steinernematidae</taxon>
        <taxon>Steinernema</taxon>
    </lineage>
</organism>
<evidence type="ECO:0000313" key="1">
    <source>
        <dbReference type="EMBL" id="TKR94174.1"/>
    </source>
</evidence>
<reference evidence="1 2" key="1">
    <citation type="journal article" date="2015" name="Genome Biol.">
        <title>Comparative genomics of Steinernema reveals deeply conserved gene regulatory networks.</title>
        <authorList>
            <person name="Dillman A.R."/>
            <person name="Macchietto M."/>
            <person name="Porter C.F."/>
            <person name="Rogers A."/>
            <person name="Williams B."/>
            <person name="Antoshechkin I."/>
            <person name="Lee M.M."/>
            <person name="Goodwin Z."/>
            <person name="Lu X."/>
            <person name="Lewis E.E."/>
            <person name="Goodrich-Blair H."/>
            <person name="Stock S.P."/>
            <person name="Adams B.J."/>
            <person name="Sternberg P.W."/>
            <person name="Mortazavi A."/>
        </authorList>
    </citation>
    <scope>NUCLEOTIDE SEQUENCE [LARGE SCALE GENOMIC DNA]</scope>
    <source>
        <strain evidence="1 2">ALL</strain>
    </source>
</reference>
<reference evidence="1 2" key="2">
    <citation type="journal article" date="2019" name="G3 (Bethesda)">
        <title>Hybrid Assembly of the Genome of the Entomopathogenic Nematode Steinernema carpocapsae Identifies the X-Chromosome.</title>
        <authorList>
            <person name="Serra L."/>
            <person name="Macchietto M."/>
            <person name="Macias-Munoz A."/>
            <person name="McGill C.J."/>
            <person name="Rodriguez I.M."/>
            <person name="Rodriguez B."/>
            <person name="Murad R."/>
            <person name="Mortazavi A."/>
        </authorList>
    </citation>
    <scope>NUCLEOTIDE SEQUENCE [LARGE SCALE GENOMIC DNA]</scope>
    <source>
        <strain evidence="1 2">ALL</strain>
    </source>
</reference>
<keyword evidence="2" id="KW-1185">Reference proteome</keyword>
<gene>
    <name evidence="1" type="ORF">L596_008496</name>
</gene>
<dbReference type="AlphaFoldDB" id="A0A4U5PDQ5"/>
<evidence type="ECO:0000313" key="2">
    <source>
        <dbReference type="Proteomes" id="UP000298663"/>
    </source>
</evidence>
<accession>A0A4U5PDQ5</accession>
<comment type="caution">
    <text evidence="1">The sequence shown here is derived from an EMBL/GenBank/DDBJ whole genome shotgun (WGS) entry which is preliminary data.</text>
</comment>
<sequence length="357" mass="39890">MRSILEKFKLLQNDKNAGSSEFLANSTVAACNKLGNEFDALETPIFGSQPDLIYVCCQNCSHPDVNPENKADKERLMLTMMAKFIRQKTVNERKPDTPTQASCKKDSTEAYMSSSQHSTWCASYDGRDISWTMSLSTNWCFLTWNNETISAGHYTKQREANLGNPPKCDGCKGEPHYDIDGAWNSCAEDNVTNTFTCCCWNTNDQVGNGTACNADMAKWTRLRLSSSLVKPDAKMIERKFCAYRSEENISCASLPKFHGCSLHHVHRSNATGAQRNTKVACVSPESEDPTLSAIHDLCLKFPVTEEGRLSCGSMQRDFSEVINFCCCEGIQSCNNAYDVLGRKFNRVGGEDEYEHLD</sequence>
<proteinExistence type="predicted"/>